<dbReference type="EMBL" id="ML979134">
    <property type="protein sequence ID" value="KAF1917497.1"/>
    <property type="molecule type" value="Genomic_DNA"/>
</dbReference>
<sequence>MLLDILTNISSVPQERITQLVHEALKYCLSACEIAFRASFHRLSRSILILHLSQRPQRPMHYLLRR</sequence>
<gene>
    <name evidence="1" type="ORF">BDU57DRAFT_513786</name>
</gene>
<evidence type="ECO:0000313" key="2">
    <source>
        <dbReference type="Proteomes" id="UP000800096"/>
    </source>
</evidence>
<dbReference type="Proteomes" id="UP000800096">
    <property type="component" value="Unassembled WGS sequence"/>
</dbReference>
<dbReference type="AlphaFoldDB" id="A0A6A5QU87"/>
<name>A0A6A5QU87_AMPQU</name>
<evidence type="ECO:0000313" key="1">
    <source>
        <dbReference type="EMBL" id="KAF1917497.1"/>
    </source>
</evidence>
<accession>A0A6A5QU87</accession>
<reference evidence="1" key="1">
    <citation type="journal article" date="2020" name="Stud. Mycol.">
        <title>101 Dothideomycetes genomes: a test case for predicting lifestyles and emergence of pathogens.</title>
        <authorList>
            <person name="Haridas S."/>
            <person name="Albert R."/>
            <person name="Binder M."/>
            <person name="Bloem J."/>
            <person name="Labutti K."/>
            <person name="Salamov A."/>
            <person name="Andreopoulos B."/>
            <person name="Baker S."/>
            <person name="Barry K."/>
            <person name="Bills G."/>
            <person name="Bluhm B."/>
            <person name="Cannon C."/>
            <person name="Castanera R."/>
            <person name="Culley D."/>
            <person name="Daum C."/>
            <person name="Ezra D."/>
            <person name="Gonzalez J."/>
            <person name="Henrissat B."/>
            <person name="Kuo A."/>
            <person name="Liang C."/>
            <person name="Lipzen A."/>
            <person name="Lutzoni F."/>
            <person name="Magnuson J."/>
            <person name="Mondo S."/>
            <person name="Nolan M."/>
            <person name="Ohm R."/>
            <person name="Pangilinan J."/>
            <person name="Park H.-J."/>
            <person name="Ramirez L."/>
            <person name="Alfaro M."/>
            <person name="Sun H."/>
            <person name="Tritt A."/>
            <person name="Yoshinaga Y."/>
            <person name="Zwiers L.-H."/>
            <person name="Turgeon B."/>
            <person name="Goodwin S."/>
            <person name="Spatafora J."/>
            <person name="Crous P."/>
            <person name="Grigoriev I."/>
        </authorList>
    </citation>
    <scope>NUCLEOTIDE SEQUENCE</scope>
    <source>
        <strain evidence="1">HMLAC05119</strain>
    </source>
</reference>
<proteinExistence type="predicted"/>
<protein>
    <submittedName>
        <fullName evidence="1">Uncharacterized protein</fullName>
    </submittedName>
</protein>
<organism evidence="1 2">
    <name type="scientific">Ampelomyces quisqualis</name>
    <name type="common">Powdery mildew agent</name>
    <dbReference type="NCBI Taxonomy" id="50730"/>
    <lineage>
        <taxon>Eukaryota</taxon>
        <taxon>Fungi</taxon>
        <taxon>Dikarya</taxon>
        <taxon>Ascomycota</taxon>
        <taxon>Pezizomycotina</taxon>
        <taxon>Dothideomycetes</taxon>
        <taxon>Pleosporomycetidae</taxon>
        <taxon>Pleosporales</taxon>
        <taxon>Pleosporineae</taxon>
        <taxon>Phaeosphaeriaceae</taxon>
        <taxon>Ampelomyces</taxon>
    </lineage>
</organism>
<keyword evidence="2" id="KW-1185">Reference proteome</keyword>
<dbReference type="OrthoDB" id="2138173at2759"/>